<keyword evidence="2 8" id="KW-0813">Transport</keyword>
<comment type="subunit">
    <text evidence="8">Forms a stable energy-coupling factor (ECF) transporter complex composed of 2 membrane-embedded substrate-binding proteins (S component), 2 ATP-binding proteins (A component) and 2 transmembrane proteins (T component).</text>
</comment>
<protein>
    <recommendedName>
        <fullName evidence="8">Energy-coupling factor transporter ATP-binding protein EcfA2</fullName>
        <ecNumber evidence="8">7.-.-.-</ecNumber>
    </recommendedName>
</protein>
<dbReference type="SUPFAM" id="SSF52540">
    <property type="entry name" value="P-loop containing nucleoside triphosphate hydrolases"/>
    <property type="match status" value="1"/>
</dbReference>
<dbReference type="PANTHER" id="PTHR43553:SF27">
    <property type="entry name" value="ENERGY-COUPLING FACTOR TRANSPORTER ATP-BINDING PROTEIN ECFA2"/>
    <property type="match status" value="1"/>
</dbReference>
<feature type="domain" description="ABC transporter" evidence="9">
    <location>
        <begin position="3"/>
        <end position="244"/>
    </location>
</feature>
<dbReference type="InterPro" id="IPR003593">
    <property type="entry name" value="AAA+_ATPase"/>
</dbReference>
<dbReference type="InterPro" id="IPR003439">
    <property type="entry name" value="ABC_transporter-like_ATP-bd"/>
</dbReference>
<keyword evidence="3 8" id="KW-1003">Cell membrane</keyword>
<evidence type="ECO:0000256" key="4">
    <source>
        <dbReference type="ARBA" id="ARBA00022741"/>
    </source>
</evidence>
<organism evidence="10 11">
    <name type="scientific">Fusicatenibacter faecihominis</name>
    <dbReference type="NCBI Taxonomy" id="2881276"/>
    <lineage>
        <taxon>Bacteria</taxon>
        <taxon>Bacillati</taxon>
        <taxon>Bacillota</taxon>
        <taxon>Clostridia</taxon>
        <taxon>Lachnospirales</taxon>
        <taxon>Lachnospiraceae</taxon>
        <taxon>Fusicatenibacter</taxon>
    </lineage>
</organism>
<dbReference type="GO" id="GO:0042626">
    <property type="term" value="F:ATPase-coupled transmembrane transporter activity"/>
    <property type="evidence" value="ECO:0007669"/>
    <property type="project" value="TreeGrafter"/>
</dbReference>
<gene>
    <name evidence="10" type="ORF">LKD71_05080</name>
</gene>
<dbReference type="GO" id="GO:0043190">
    <property type="term" value="C:ATP-binding cassette (ABC) transporter complex"/>
    <property type="evidence" value="ECO:0007669"/>
    <property type="project" value="TreeGrafter"/>
</dbReference>
<dbReference type="Pfam" id="PF00005">
    <property type="entry name" value="ABC_tran"/>
    <property type="match status" value="1"/>
</dbReference>
<keyword evidence="5 8" id="KW-0067">ATP-binding</keyword>
<proteinExistence type="inferred from homology"/>
<comment type="caution">
    <text evidence="10">The sequence shown here is derived from an EMBL/GenBank/DDBJ whole genome shotgun (WGS) entry which is preliminary data.</text>
</comment>
<dbReference type="SMART" id="SM00382">
    <property type="entry name" value="AAA"/>
    <property type="match status" value="1"/>
</dbReference>
<comment type="function">
    <text evidence="8">ATP-binding (A) component of a common energy-coupling factor (ECF) ABC-transporter complex.</text>
</comment>
<dbReference type="PROSITE" id="PS50893">
    <property type="entry name" value="ABC_TRANSPORTER_2"/>
    <property type="match status" value="1"/>
</dbReference>
<dbReference type="Gene3D" id="3.40.50.300">
    <property type="entry name" value="P-loop containing nucleotide triphosphate hydrolases"/>
    <property type="match status" value="1"/>
</dbReference>
<dbReference type="NCBIfam" id="NF010158">
    <property type="entry name" value="PRK13637.1"/>
    <property type="match status" value="1"/>
</dbReference>
<keyword evidence="11" id="KW-1185">Reference proteome</keyword>
<dbReference type="EC" id="7.-.-.-" evidence="8"/>
<dbReference type="InterPro" id="IPR030946">
    <property type="entry name" value="EcfA2"/>
</dbReference>
<keyword evidence="6" id="KW-1278">Translocase</keyword>
<dbReference type="InterPro" id="IPR017871">
    <property type="entry name" value="ABC_transporter-like_CS"/>
</dbReference>
<comment type="similarity">
    <text evidence="8">Belongs to the ABC transporter superfamily. Energy-coupling factor EcfA family.</text>
</comment>
<dbReference type="InterPro" id="IPR015856">
    <property type="entry name" value="ABC_transpr_CbiO/EcfA_su"/>
</dbReference>
<dbReference type="Proteomes" id="UP001197875">
    <property type="component" value="Unassembled WGS sequence"/>
</dbReference>
<dbReference type="EMBL" id="JAJEPR010000006">
    <property type="protein sequence ID" value="MCC2189191.1"/>
    <property type="molecule type" value="Genomic_DNA"/>
</dbReference>
<keyword evidence="7 8" id="KW-0472">Membrane</keyword>
<accession>A0AAE3J5L6</accession>
<dbReference type="PROSITE" id="PS00211">
    <property type="entry name" value="ABC_TRANSPORTER_1"/>
    <property type="match status" value="1"/>
</dbReference>
<dbReference type="InterPro" id="IPR027417">
    <property type="entry name" value="P-loop_NTPase"/>
</dbReference>
<dbReference type="PANTHER" id="PTHR43553">
    <property type="entry name" value="HEAVY METAL TRANSPORTER"/>
    <property type="match status" value="1"/>
</dbReference>
<name>A0AAE3J5L6_9FIRM</name>
<dbReference type="CDD" id="cd03225">
    <property type="entry name" value="ABC_cobalt_CbiO_domain1"/>
    <property type="match status" value="1"/>
</dbReference>
<evidence type="ECO:0000259" key="9">
    <source>
        <dbReference type="PROSITE" id="PS50893"/>
    </source>
</evidence>
<evidence type="ECO:0000256" key="7">
    <source>
        <dbReference type="ARBA" id="ARBA00023136"/>
    </source>
</evidence>
<evidence type="ECO:0000256" key="5">
    <source>
        <dbReference type="ARBA" id="ARBA00022840"/>
    </source>
</evidence>
<keyword evidence="10" id="KW-0378">Hydrolase</keyword>
<evidence type="ECO:0000256" key="3">
    <source>
        <dbReference type="ARBA" id="ARBA00022475"/>
    </source>
</evidence>
<evidence type="ECO:0000256" key="8">
    <source>
        <dbReference type="RuleBase" id="RU365104"/>
    </source>
</evidence>
<dbReference type="GO" id="GO:0016887">
    <property type="term" value="F:ATP hydrolysis activity"/>
    <property type="evidence" value="ECO:0007669"/>
    <property type="project" value="InterPro"/>
</dbReference>
<dbReference type="NCBIfam" id="TIGR04521">
    <property type="entry name" value="ECF_ATPase_2"/>
    <property type="match status" value="1"/>
</dbReference>
<keyword evidence="4 8" id="KW-0547">Nucleotide-binding</keyword>
<dbReference type="RefSeq" id="WP_227614607.1">
    <property type="nucleotide sequence ID" value="NZ_JAJEPR010000006.1"/>
</dbReference>
<evidence type="ECO:0000256" key="6">
    <source>
        <dbReference type="ARBA" id="ARBA00022967"/>
    </source>
</evidence>
<dbReference type="FunFam" id="3.40.50.300:FF:000224">
    <property type="entry name" value="Energy-coupling factor transporter ATP-binding protein EcfA"/>
    <property type="match status" value="1"/>
</dbReference>
<sequence>MSIKIEHVSHLYGEGEAFEKKALDDVTLEIPDGQFLGVIGHTGSGKSTLIQHLNGLLKATSGTIYYNNEDIYQENYDMKKLRSKVGLVFQYPEHQLFEIDVFSDVCFGPKNLGLPQEEIEARAKEALEHVGLGPDFYKKSPFELSGGQKRRVAIAGILAMEPEVIVLDEPTAGLDPKGRDEILDLVAELHQVRKITVVLVSHSMEDVAKYVDRLIVMDDGKVRFDGTPKEVFSHYKELEKLGLAAPQVTYVTHALKEKGWDIDTDATTVEEAKEAILKALKLPLKSMVSEKTDPGKGAAL</sequence>
<evidence type="ECO:0000256" key="2">
    <source>
        <dbReference type="ARBA" id="ARBA00022448"/>
    </source>
</evidence>
<dbReference type="AlphaFoldDB" id="A0AAE3J5L6"/>
<evidence type="ECO:0000313" key="11">
    <source>
        <dbReference type="Proteomes" id="UP001197875"/>
    </source>
</evidence>
<dbReference type="GO" id="GO:0005524">
    <property type="term" value="F:ATP binding"/>
    <property type="evidence" value="ECO:0007669"/>
    <property type="project" value="UniProtKB-UniRule"/>
</dbReference>
<evidence type="ECO:0000313" key="10">
    <source>
        <dbReference type="EMBL" id="MCC2189191.1"/>
    </source>
</evidence>
<reference evidence="10 11" key="1">
    <citation type="submission" date="2021-10" db="EMBL/GenBank/DDBJ databases">
        <title>Anaerobic single-cell dispensing facilitates the cultivation of human gut bacteria.</title>
        <authorList>
            <person name="Afrizal A."/>
        </authorList>
    </citation>
    <scope>NUCLEOTIDE SEQUENCE [LARGE SCALE GENOMIC DNA]</scope>
    <source>
        <strain evidence="10 11">CLA-AA-H277</strain>
    </source>
</reference>
<evidence type="ECO:0000256" key="1">
    <source>
        <dbReference type="ARBA" id="ARBA00004202"/>
    </source>
</evidence>
<comment type="subcellular location">
    <subcellularLocation>
        <location evidence="1 8">Cell membrane</location>
        <topology evidence="1 8">Peripheral membrane protein</topology>
    </subcellularLocation>
</comment>
<dbReference type="InterPro" id="IPR050095">
    <property type="entry name" value="ECF_ABC_transporter_ATP-bd"/>
</dbReference>